<dbReference type="AlphaFoldDB" id="G7L1A7"/>
<accession>G7L1A7</accession>
<evidence type="ECO:0000313" key="1">
    <source>
        <dbReference type="EMBL" id="AES79163.1"/>
    </source>
</evidence>
<organism evidence="1 3">
    <name type="scientific">Medicago truncatula</name>
    <name type="common">Barrel medic</name>
    <name type="synonym">Medicago tribuloides</name>
    <dbReference type="NCBI Taxonomy" id="3880"/>
    <lineage>
        <taxon>Eukaryota</taxon>
        <taxon>Viridiplantae</taxon>
        <taxon>Streptophyta</taxon>
        <taxon>Embryophyta</taxon>
        <taxon>Tracheophyta</taxon>
        <taxon>Spermatophyta</taxon>
        <taxon>Magnoliopsida</taxon>
        <taxon>eudicotyledons</taxon>
        <taxon>Gunneridae</taxon>
        <taxon>Pentapetalae</taxon>
        <taxon>rosids</taxon>
        <taxon>fabids</taxon>
        <taxon>Fabales</taxon>
        <taxon>Fabaceae</taxon>
        <taxon>Papilionoideae</taxon>
        <taxon>50 kb inversion clade</taxon>
        <taxon>NPAAA clade</taxon>
        <taxon>Hologalegina</taxon>
        <taxon>IRL clade</taxon>
        <taxon>Trifolieae</taxon>
        <taxon>Medicago</taxon>
    </lineage>
</organism>
<gene>
    <name evidence="1" type="ordered locus">MTR_7g058660</name>
</gene>
<protein>
    <recommendedName>
        <fullName evidence="4">F-box associated domain-containing protein</fullName>
    </recommendedName>
</protein>
<dbReference type="HOGENOM" id="CLU_1273931_0_0_1"/>
<dbReference type="EMBL" id="CM001223">
    <property type="protein sequence ID" value="AES79163.1"/>
    <property type="molecule type" value="Genomic_DNA"/>
</dbReference>
<name>G7L1A7_MEDTR</name>
<dbReference type="Proteomes" id="UP000002051">
    <property type="component" value="Unassembled WGS sequence"/>
</dbReference>
<proteinExistence type="predicted"/>
<reference evidence="2" key="3">
    <citation type="submission" date="2015-04" db="UniProtKB">
        <authorList>
            <consortium name="EnsemblPlants"/>
        </authorList>
    </citation>
    <scope>IDENTIFICATION</scope>
    <source>
        <strain evidence="2">cv. Jemalong A17</strain>
    </source>
</reference>
<reference evidence="1 3" key="1">
    <citation type="journal article" date="2011" name="Nature">
        <title>The Medicago genome provides insight into the evolution of rhizobial symbioses.</title>
        <authorList>
            <person name="Young N.D."/>
            <person name="Debelle F."/>
            <person name="Oldroyd G.E."/>
            <person name="Geurts R."/>
            <person name="Cannon S.B."/>
            <person name="Udvardi M.K."/>
            <person name="Benedito V.A."/>
            <person name="Mayer K.F."/>
            <person name="Gouzy J."/>
            <person name="Schoof H."/>
            <person name="Van de Peer Y."/>
            <person name="Proost S."/>
            <person name="Cook D.R."/>
            <person name="Meyers B.C."/>
            <person name="Spannagl M."/>
            <person name="Cheung F."/>
            <person name="De Mita S."/>
            <person name="Krishnakumar V."/>
            <person name="Gundlach H."/>
            <person name="Zhou S."/>
            <person name="Mudge J."/>
            <person name="Bharti A.K."/>
            <person name="Murray J.D."/>
            <person name="Naoumkina M.A."/>
            <person name="Rosen B."/>
            <person name="Silverstein K.A."/>
            <person name="Tang H."/>
            <person name="Rombauts S."/>
            <person name="Zhao P.X."/>
            <person name="Zhou P."/>
            <person name="Barbe V."/>
            <person name="Bardou P."/>
            <person name="Bechner M."/>
            <person name="Bellec A."/>
            <person name="Berger A."/>
            <person name="Berges H."/>
            <person name="Bidwell S."/>
            <person name="Bisseling T."/>
            <person name="Choisne N."/>
            <person name="Couloux A."/>
            <person name="Denny R."/>
            <person name="Deshpande S."/>
            <person name="Dai X."/>
            <person name="Doyle J.J."/>
            <person name="Dudez A.M."/>
            <person name="Farmer A.D."/>
            <person name="Fouteau S."/>
            <person name="Franken C."/>
            <person name="Gibelin C."/>
            <person name="Gish J."/>
            <person name="Goldstein S."/>
            <person name="Gonzalez A.J."/>
            <person name="Green P.J."/>
            <person name="Hallab A."/>
            <person name="Hartog M."/>
            <person name="Hua A."/>
            <person name="Humphray S.J."/>
            <person name="Jeong D.H."/>
            <person name="Jing Y."/>
            <person name="Jocker A."/>
            <person name="Kenton S.M."/>
            <person name="Kim D.J."/>
            <person name="Klee K."/>
            <person name="Lai H."/>
            <person name="Lang C."/>
            <person name="Lin S."/>
            <person name="Macmil S.L."/>
            <person name="Magdelenat G."/>
            <person name="Matthews L."/>
            <person name="McCorrison J."/>
            <person name="Monaghan E.L."/>
            <person name="Mun J.H."/>
            <person name="Najar F.Z."/>
            <person name="Nicholson C."/>
            <person name="Noirot C."/>
            <person name="O'Bleness M."/>
            <person name="Paule C.R."/>
            <person name="Poulain J."/>
            <person name="Prion F."/>
            <person name="Qin B."/>
            <person name="Qu C."/>
            <person name="Retzel E.F."/>
            <person name="Riddle C."/>
            <person name="Sallet E."/>
            <person name="Samain S."/>
            <person name="Samson N."/>
            <person name="Sanders I."/>
            <person name="Saurat O."/>
            <person name="Scarpelli C."/>
            <person name="Schiex T."/>
            <person name="Segurens B."/>
            <person name="Severin A.J."/>
            <person name="Sherrier D.J."/>
            <person name="Shi R."/>
            <person name="Sims S."/>
            <person name="Singer S.R."/>
            <person name="Sinharoy S."/>
            <person name="Sterck L."/>
            <person name="Viollet A."/>
            <person name="Wang B.B."/>
            <person name="Wang K."/>
            <person name="Wang M."/>
            <person name="Wang X."/>
            <person name="Warfsmann J."/>
            <person name="Weissenbach J."/>
            <person name="White D.D."/>
            <person name="White J.D."/>
            <person name="Wiley G.B."/>
            <person name="Wincker P."/>
            <person name="Xing Y."/>
            <person name="Yang L."/>
            <person name="Yao Z."/>
            <person name="Ying F."/>
            <person name="Zhai J."/>
            <person name="Zhou L."/>
            <person name="Zuber A."/>
            <person name="Denarie J."/>
            <person name="Dixon R.A."/>
            <person name="May G.D."/>
            <person name="Schwartz D.C."/>
            <person name="Rogers J."/>
            <person name="Quetier F."/>
            <person name="Town C.D."/>
            <person name="Roe B.A."/>
        </authorList>
    </citation>
    <scope>NUCLEOTIDE SEQUENCE [LARGE SCALE GENOMIC DNA]</scope>
    <source>
        <strain evidence="1">A17</strain>
        <strain evidence="2 3">cv. Jemalong A17</strain>
    </source>
</reference>
<dbReference type="PaxDb" id="3880-AES79163"/>
<reference evidence="1 3" key="2">
    <citation type="journal article" date="2014" name="BMC Genomics">
        <title>An improved genome release (version Mt4.0) for the model legume Medicago truncatula.</title>
        <authorList>
            <person name="Tang H."/>
            <person name="Krishnakumar V."/>
            <person name="Bidwell S."/>
            <person name="Rosen B."/>
            <person name="Chan A."/>
            <person name="Zhou S."/>
            <person name="Gentzbittel L."/>
            <person name="Childs K.L."/>
            <person name="Yandell M."/>
            <person name="Gundlach H."/>
            <person name="Mayer K.F."/>
            <person name="Schwartz D.C."/>
            <person name="Town C.D."/>
        </authorList>
    </citation>
    <scope>GENOME REANNOTATION</scope>
    <source>
        <strain evidence="2 3">cv. Jemalong A17</strain>
    </source>
</reference>
<sequence length="217" mass="26007">MAISKDTSYRLNIKDWRVVVGSCNGLICFVGASNNNSGLWLHFWNPATRNISDKLGYLHDVWYTSRFWKFVFCYDNLTDTYKVGLTIYRRFEDKTKYRGENFLCLYHDFNGTDFVIWKMTKFGDDKSWTLFLKFSYHNIQMGHNLRVDHKRVDTLRLKLKPVHLSENIDTIVFVNNLQNQAVLYNFRNNTVLKSKINHKIRWFCTEDYVEVWFQLAH</sequence>
<evidence type="ECO:0008006" key="4">
    <source>
        <dbReference type="Google" id="ProtNLM"/>
    </source>
</evidence>
<dbReference type="EnsemblPlants" id="AES79163">
    <property type="protein sequence ID" value="AES79163"/>
    <property type="gene ID" value="MTR_7g058660"/>
</dbReference>
<keyword evidence="3" id="KW-1185">Reference proteome</keyword>
<evidence type="ECO:0000313" key="2">
    <source>
        <dbReference type="EnsemblPlants" id="AES79163"/>
    </source>
</evidence>
<evidence type="ECO:0000313" key="3">
    <source>
        <dbReference type="Proteomes" id="UP000002051"/>
    </source>
</evidence>